<evidence type="ECO:0000313" key="2">
    <source>
        <dbReference type="Proteomes" id="UP000265520"/>
    </source>
</evidence>
<comment type="caution">
    <text evidence="1">The sequence shown here is derived from an EMBL/GenBank/DDBJ whole genome shotgun (WGS) entry which is preliminary data.</text>
</comment>
<keyword evidence="2" id="KW-1185">Reference proteome</keyword>
<dbReference type="AlphaFoldDB" id="A0A392V7U9"/>
<dbReference type="EMBL" id="LXQA011054242">
    <property type="protein sequence ID" value="MCI82905.1"/>
    <property type="molecule type" value="Genomic_DNA"/>
</dbReference>
<protein>
    <submittedName>
        <fullName evidence="1">Uncharacterized protein</fullName>
    </submittedName>
</protein>
<accession>A0A392V7U9</accession>
<dbReference type="Proteomes" id="UP000265520">
    <property type="component" value="Unassembled WGS sequence"/>
</dbReference>
<name>A0A392V7U9_9FABA</name>
<sequence>VSGQGWKKQRLGVDEVESAGLGEGIEGDGVIGGLAY</sequence>
<proteinExistence type="predicted"/>
<reference evidence="1 2" key="1">
    <citation type="journal article" date="2018" name="Front. Plant Sci.">
        <title>Red Clover (Trifolium pratense) and Zigzag Clover (T. medium) - A Picture of Genomic Similarities and Differences.</title>
        <authorList>
            <person name="Dluhosova J."/>
            <person name="Istvanek J."/>
            <person name="Nedelnik J."/>
            <person name="Repkova J."/>
        </authorList>
    </citation>
    <scope>NUCLEOTIDE SEQUENCE [LARGE SCALE GENOMIC DNA]</scope>
    <source>
        <strain evidence="2">cv. 10/8</strain>
        <tissue evidence="1">Leaf</tissue>
    </source>
</reference>
<evidence type="ECO:0000313" key="1">
    <source>
        <dbReference type="EMBL" id="MCI82905.1"/>
    </source>
</evidence>
<organism evidence="1 2">
    <name type="scientific">Trifolium medium</name>
    <dbReference type="NCBI Taxonomy" id="97028"/>
    <lineage>
        <taxon>Eukaryota</taxon>
        <taxon>Viridiplantae</taxon>
        <taxon>Streptophyta</taxon>
        <taxon>Embryophyta</taxon>
        <taxon>Tracheophyta</taxon>
        <taxon>Spermatophyta</taxon>
        <taxon>Magnoliopsida</taxon>
        <taxon>eudicotyledons</taxon>
        <taxon>Gunneridae</taxon>
        <taxon>Pentapetalae</taxon>
        <taxon>rosids</taxon>
        <taxon>fabids</taxon>
        <taxon>Fabales</taxon>
        <taxon>Fabaceae</taxon>
        <taxon>Papilionoideae</taxon>
        <taxon>50 kb inversion clade</taxon>
        <taxon>NPAAA clade</taxon>
        <taxon>Hologalegina</taxon>
        <taxon>IRL clade</taxon>
        <taxon>Trifolieae</taxon>
        <taxon>Trifolium</taxon>
    </lineage>
</organism>
<feature type="non-terminal residue" evidence="1">
    <location>
        <position position="1"/>
    </location>
</feature>